<dbReference type="GO" id="GO:0044781">
    <property type="term" value="P:bacterial-type flagellum organization"/>
    <property type="evidence" value="ECO:0007669"/>
    <property type="project" value="UniProtKB-KW"/>
</dbReference>
<keyword evidence="8" id="KW-0966">Cell projection</keyword>
<dbReference type="GO" id="GO:0045892">
    <property type="term" value="P:negative regulation of DNA-templated transcription"/>
    <property type="evidence" value="ECO:0007669"/>
    <property type="project" value="InterPro"/>
</dbReference>
<evidence type="ECO:0000256" key="2">
    <source>
        <dbReference type="ARBA" id="ARBA00017823"/>
    </source>
</evidence>
<dbReference type="InterPro" id="IPR031316">
    <property type="entry name" value="FlgM_C"/>
</dbReference>
<proteinExistence type="inferred from homology"/>
<dbReference type="InterPro" id="IPR007412">
    <property type="entry name" value="FlgM"/>
</dbReference>
<keyword evidence="6" id="KW-0804">Transcription</keyword>
<keyword evidence="3" id="KW-0678">Repressor</keyword>
<keyword evidence="9" id="KW-1185">Reference proteome</keyword>
<gene>
    <name evidence="8" type="primary">flgM</name>
    <name evidence="8" type="ORF">G4D63_11060</name>
</gene>
<keyword evidence="4" id="KW-1005">Bacterial flagellum biogenesis</keyword>
<dbReference type="InterPro" id="IPR035890">
    <property type="entry name" value="Anti-sigma-28_factor_FlgM_sf"/>
</dbReference>
<comment type="similarity">
    <text evidence="1">Belongs to the FlgM family.</text>
</comment>
<evidence type="ECO:0000256" key="4">
    <source>
        <dbReference type="ARBA" id="ARBA00022795"/>
    </source>
</evidence>
<dbReference type="Proteomes" id="UP000481043">
    <property type="component" value="Unassembled WGS sequence"/>
</dbReference>
<feature type="domain" description="Anti-sigma-28 factor FlgM C-terminal" evidence="7">
    <location>
        <begin position="32"/>
        <end position="81"/>
    </location>
</feature>
<evidence type="ECO:0000313" key="9">
    <source>
        <dbReference type="Proteomes" id="UP000481043"/>
    </source>
</evidence>
<dbReference type="Gene3D" id="6.10.140.30">
    <property type="entry name" value="Anti-sigma-28 factor FlgM"/>
    <property type="match status" value="1"/>
</dbReference>
<evidence type="ECO:0000256" key="3">
    <source>
        <dbReference type="ARBA" id="ARBA00022491"/>
    </source>
</evidence>
<sequence length="87" mass="9587">MKINNINSLNVNPYKKNLNKVQGAEKSATRADKVEISSAAKEMQVTSKVAAERLDKIQALKQQVEAGSYQVDAESVAKSVIQYFSKN</sequence>
<dbReference type="SUPFAM" id="SSF101498">
    <property type="entry name" value="Anti-sigma factor FlgM"/>
    <property type="match status" value="1"/>
</dbReference>
<dbReference type="NCBIfam" id="TIGR03824">
    <property type="entry name" value="FlgM_jcvi"/>
    <property type="match status" value="1"/>
</dbReference>
<comment type="caution">
    <text evidence="8">The sequence shown here is derived from an EMBL/GenBank/DDBJ whole genome shotgun (WGS) entry which is preliminary data.</text>
</comment>
<evidence type="ECO:0000259" key="7">
    <source>
        <dbReference type="Pfam" id="PF04316"/>
    </source>
</evidence>
<keyword evidence="8" id="KW-0282">Flagellum</keyword>
<reference evidence="8 9" key="1">
    <citation type="submission" date="2020-02" db="EMBL/GenBank/DDBJ databases">
        <title>Bacillus aquiflavi sp. nov., isolated from yellow water of strong flavor Chinese baijiu in Yibin region of China.</title>
        <authorList>
            <person name="Xie J."/>
        </authorList>
    </citation>
    <scope>NUCLEOTIDE SEQUENCE [LARGE SCALE GENOMIC DNA]</scope>
    <source>
        <strain evidence="8 9">SA4</strain>
    </source>
</reference>
<dbReference type="Pfam" id="PF04316">
    <property type="entry name" value="FlgM"/>
    <property type="match status" value="1"/>
</dbReference>
<evidence type="ECO:0000256" key="1">
    <source>
        <dbReference type="ARBA" id="ARBA00005322"/>
    </source>
</evidence>
<protein>
    <recommendedName>
        <fullName evidence="2">Negative regulator of flagellin synthesis</fullName>
    </recommendedName>
</protein>
<organism evidence="8 9">
    <name type="scientific">Bacillus mesophilus</name>
    <dbReference type="NCBI Taxonomy" id="1808955"/>
    <lineage>
        <taxon>Bacteria</taxon>
        <taxon>Bacillati</taxon>
        <taxon>Bacillota</taxon>
        <taxon>Bacilli</taxon>
        <taxon>Bacillales</taxon>
        <taxon>Bacillaceae</taxon>
        <taxon>Bacillus</taxon>
    </lineage>
</organism>
<accession>A0A6M0Q7F6</accession>
<evidence type="ECO:0000313" key="8">
    <source>
        <dbReference type="EMBL" id="NEY72264.1"/>
    </source>
</evidence>
<name>A0A6M0Q7F6_9BACI</name>
<evidence type="ECO:0000256" key="6">
    <source>
        <dbReference type="ARBA" id="ARBA00023163"/>
    </source>
</evidence>
<evidence type="ECO:0000256" key="5">
    <source>
        <dbReference type="ARBA" id="ARBA00023015"/>
    </source>
</evidence>
<keyword evidence="5" id="KW-0805">Transcription regulation</keyword>
<keyword evidence="8" id="KW-0969">Cilium</keyword>
<dbReference type="AlphaFoldDB" id="A0A6M0Q7F6"/>
<dbReference type="EMBL" id="JAAIWM010000003">
    <property type="protein sequence ID" value="NEY72264.1"/>
    <property type="molecule type" value="Genomic_DNA"/>
</dbReference>